<evidence type="ECO:0000256" key="7">
    <source>
        <dbReference type="ARBA" id="ARBA00023065"/>
    </source>
</evidence>
<dbReference type="InterPro" id="IPR039426">
    <property type="entry name" value="TonB-dep_rcpt-like"/>
</dbReference>
<dbReference type="Pfam" id="PF13715">
    <property type="entry name" value="CarbopepD_reg_2"/>
    <property type="match status" value="1"/>
</dbReference>
<dbReference type="Proteomes" id="UP001319045">
    <property type="component" value="Chromosome"/>
</dbReference>
<evidence type="ECO:0000313" key="14">
    <source>
        <dbReference type="EMBL" id="BCS84539.1"/>
    </source>
</evidence>
<dbReference type="PROSITE" id="PS52016">
    <property type="entry name" value="TONB_DEPENDENT_REC_3"/>
    <property type="match status" value="1"/>
</dbReference>
<evidence type="ECO:0000256" key="1">
    <source>
        <dbReference type="ARBA" id="ARBA00004571"/>
    </source>
</evidence>
<keyword evidence="15" id="KW-1185">Reference proteome</keyword>
<keyword evidence="10 11" id="KW-0998">Cell outer membrane</keyword>
<dbReference type="EMBL" id="AP024484">
    <property type="protein sequence ID" value="BCS84539.1"/>
    <property type="molecule type" value="Genomic_DNA"/>
</dbReference>
<proteinExistence type="inferred from homology"/>
<accession>A0ABN6EF60</accession>
<dbReference type="InterPro" id="IPR012910">
    <property type="entry name" value="Plug_dom"/>
</dbReference>
<reference evidence="14 15" key="1">
    <citation type="journal article" date="2022" name="Int. J. Syst. Evol. Microbiol.">
        <title>Prevotella herbatica sp. nov., a plant polysaccharide-decomposing anaerobic bacterium isolated from a methanogenic reactor.</title>
        <authorList>
            <person name="Uek A."/>
            <person name="Tonouchi A."/>
            <person name="Kaku N."/>
            <person name="Ueki K."/>
        </authorList>
    </citation>
    <scope>NUCLEOTIDE SEQUENCE [LARGE SCALE GENOMIC DNA]</scope>
    <source>
        <strain evidence="14 15">WR041</strain>
    </source>
</reference>
<dbReference type="PANTHER" id="PTHR32552">
    <property type="entry name" value="FERRICHROME IRON RECEPTOR-RELATED"/>
    <property type="match status" value="1"/>
</dbReference>
<keyword evidence="2 11" id="KW-0813">Transport</keyword>
<evidence type="ECO:0000256" key="2">
    <source>
        <dbReference type="ARBA" id="ARBA00022448"/>
    </source>
</evidence>
<keyword evidence="7" id="KW-0406">Ion transport</keyword>
<dbReference type="SUPFAM" id="SSF56935">
    <property type="entry name" value="Porins"/>
    <property type="match status" value="1"/>
</dbReference>
<dbReference type="Gene3D" id="2.60.40.1120">
    <property type="entry name" value="Carboxypeptidase-like, regulatory domain"/>
    <property type="match status" value="1"/>
</dbReference>
<feature type="signal peptide" evidence="12">
    <location>
        <begin position="1"/>
        <end position="22"/>
    </location>
</feature>
<comment type="subcellular location">
    <subcellularLocation>
        <location evidence="1 11">Cell outer membrane</location>
        <topology evidence="1 11">Multi-pass membrane protein</topology>
    </subcellularLocation>
</comment>
<name>A0ABN6EF60_9BACT</name>
<evidence type="ECO:0000259" key="13">
    <source>
        <dbReference type="Pfam" id="PF07715"/>
    </source>
</evidence>
<evidence type="ECO:0000256" key="3">
    <source>
        <dbReference type="ARBA" id="ARBA00022452"/>
    </source>
</evidence>
<evidence type="ECO:0000256" key="11">
    <source>
        <dbReference type="PROSITE-ProRule" id="PRU01360"/>
    </source>
</evidence>
<evidence type="ECO:0000256" key="10">
    <source>
        <dbReference type="ARBA" id="ARBA00023237"/>
    </source>
</evidence>
<keyword evidence="14" id="KW-0675">Receptor</keyword>
<keyword evidence="9 11" id="KW-0472">Membrane</keyword>
<feature type="chain" id="PRO_5045272366" evidence="12">
    <location>
        <begin position="23"/>
        <end position="896"/>
    </location>
</feature>
<evidence type="ECO:0000256" key="5">
    <source>
        <dbReference type="ARBA" id="ARBA00022692"/>
    </source>
</evidence>
<keyword evidence="3 11" id="KW-1134">Transmembrane beta strand</keyword>
<evidence type="ECO:0000256" key="8">
    <source>
        <dbReference type="ARBA" id="ARBA00023077"/>
    </source>
</evidence>
<dbReference type="InterPro" id="IPR008969">
    <property type="entry name" value="CarboxyPept-like_regulatory"/>
</dbReference>
<evidence type="ECO:0000313" key="15">
    <source>
        <dbReference type="Proteomes" id="UP001319045"/>
    </source>
</evidence>
<organism evidence="14 15">
    <name type="scientific">Prevotella herbatica</name>
    <dbReference type="NCBI Taxonomy" id="2801997"/>
    <lineage>
        <taxon>Bacteria</taxon>
        <taxon>Pseudomonadati</taxon>
        <taxon>Bacteroidota</taxon>
        <taxon>Bacteroidia</taxon>
        <taxon>Bacteroidales</taxon>
        <taxon>Prevotellaceae</taxon>
        <taxon>Prevotella</taxon>
    </lineage>
</organism>
<dbReference type="Pfam" id="PF07715">
    <property type="entry name" value="Plug"/>
    <property type="match status" value="1"/>
</dbReference>
<comment type="similarity">
    <text evidence="11">Belongs to the TonB-dependent receptor family.</text>
</comment>
<dbReference type="Gene3D" id="2.40.170.20">
    <property type="entry name" value="TonB-dependent receptor, beta-barrel domain"/>
    <property type="match status" value="2"/>
</dbReference>
<feature type="domain" description="TonB-dependent receptor plug" evidence="13">
    <location>
        <begin position="117"/>
        <end position="220"/>
    </location>
</feature>
<gene>
    <name evidence="14" type="ORF">prwr041_04320</name>
</gene>
<keyword evidence="4" id="KW-0410">Iron transport</keyword>
<evidence type="ECO:0000256" key="4">
    <source>
        <dbReference type="ARBA" id="ARBA00022496"/>
    </source>
</evidence>
<evidence type="ECO:0000256" key="6">
    <source>
        <dbReference type="ARBA" id="ARBA00023004"/>
    </source>
</evidence>
<evidence type="ECO:0000256" key="12">
    <source>
        <dbReference type="SAM" id="SignalP"/>
    </source>
</evidence>
<keyword evidence="5 11" id="KW-0812">Transmembrane</keyword>
<dbReference type="SUPFAM" id="SSF49464">
    <property type="entry name" value="Carboxypeptidase regulatory domain-like"/>
    <property type="match status" value="1"/>
</dbReference>
<evidence type="ECO:0000256" key="9">
    <source>
        <dbReference type="ARBA" id="ARBA00023136"/>
    </source>
</evidence>
<keyword evidence="8" id="KW-0798">TonB box</keyword>
<keyword evidence="6" id="KW-0408">Iron</keyword>
<protein>
    <submittedName>
        <fullName evidence="14">TonB-dependent receptor</fullName>
    </submittedName>
</protein>
<keyword evidence="12" id="KW-0732">Signal</keyword>
<sequence length="896" mass="98757">MKMFKRLFFSLSLIAFSTLSFGAVDNVNKGVVVDDNGQPLPGVVISLMGSNFSVVTNASGVFSLPSSINRGELQFSYIGYKRQRLNIADNMKVVMSQDHKLLDEVLVTTQKRNQSAVDVPVAVSALSGQSLQMLNVKQMDEMAQYIPGLQVQLQSPNNPGYVIRGVTSDDGASYSQPRISVFQDGVPMSRSRASVVELFDMERVEVVKGPQGTLFGRGAEIGAMHFITHKPVNYLTGELSLNYGTHNQRGASGFINTPLIKDKLSNRFSFSYDAHDGFIKNLSGGSLNGKSALALRNSTRLFTDDNTYFDLILNYQYDDYPGTSFKSNSLAPVGGDVSPFTAASLEEGKRLGIKRHVGGATLLSNHDYNSNLHLSTTTGFRAFKSNENFDADGTYLPLLDCEENEKGIQFSHEMRLNYNKGNFNGFVGASYFYENSNQQAVVRSNLQSLYPAYAYKAFAAKVQPQITKLADMLPTMLPAAYQPAVSQMMSALLKKWFPSSYDLTTTSKLTSTPDFYGDVKTALAAYNISLDDMLASLGTQGQTILATIKSSSALPLNTSHYEEGTNYGINQAAEVFADGTLNVAKGLSFTAGLRGTYEHQRTGYESKTQPDPLFGSILYQPTNKTVYASDDYYSWVGRVVANYLFSGNNAYVSVSRGRRPGVIAFNNSADNISHLKPEIIISYEVGLKGALLHKMLNYDFSAYYYDWSHFQTMTLTDATGSIAKVYTANDAGKAHCLGLEVGLNYALDSHISLFANYAYIDGKFNNNDENGNPQEYAGHRFRLTPKVTYSFGVNAGYDIDRNTRVYFRPSYVYKSKVYFEDDNDPQLTQDGFGIVNVNLGISRKIKNIMYDFSLYGKNALNKKYLIDAGNSGNQIGFPTFIAGSPSVFGAQLRLSF</sequence>
<dbReference type="InterPro" id="IPR036942">
    <property type="entry name" value="Beta-barrel_TonB_sf"/>
</dbReference>
<dbReference type="PANTHER" id="PTHR32552:SF81">
    <property type="entry name" value="TONB-DEPENDENT OUTER MEMBRANE RECEPTOR"/>
    <property type="match status" value="1"/>
</dbReference>